<feature type="binding site" evidence="7">
    <location>
        <position position="42"/>
    </location>
    <ligand>
        <name>Ca(2+)</name>
        <dbReference type="ChEBI" id="CHEBI:29108"/>
    </ligand>
</feature>
<keyword evidence="7" id="KW-0479">Metal-binding</keyword>
<keyword evidence="7" id="KW-0106">Calcium</keyword>
<dbReference type="GO" id="GO:0016811">
    <property type="term" value="F:hydrolase activity, acting on carbon-nitrogen (but not peptide) bonds, in linear amides"/>
    <property type="evidence" value="ECO:0007669"/>
    <property type="project" value="InterPro"/>
</dbReference>
<name>A0A7S3PPY8_9STRA</name>
<keyword evidence="3 9" id="KW-0812">Transmembrane</keyword>
<feature type="transmembrane region" description="Helical" evidence="9">
    <location>
        <begin position="135"/>
        <end position="155"/>
    </location>
</feature>
<evidence type="ECO:0000256" key="5">
    <source>
        <dbReference type="ARBA" id="ARBA00022989"/>
    </source>
</evidence>
<feature type="binding site" evidence="7">
    <location>
        <position position="38"/>
    </location>
    <ligand>
        <name>Ca(2+)</name>
        <dbReference type="ChEBI" id="CHEBI:29108"/>
    </ligand>
</feature>
<feature type="transmembrane region" description="Helical" evidence="9">
    <location>
        <begin position="236"/>
        <end position="257"/>
    </location>
</feature>
<feature type="transmembrane region" description="Helical" evidence="9">
    <location>
        <begin position="192"/>
        <end position="209"/>
    </location>
</feature>
<gene>
    <name evidence="10" type="ORF">ASTO00021_LOCUS16738</name>
</gene>
<comment type="cofactor">
    <cofactor evidence="8">
        <name>Zn(2+)</name>
        <dbReference type="ChEBI" id="CHEBI:29105"/>
    </cofactor>
</comment>
<evidence type="ECO:0000256" key="3">
    <source>
        <dbReference type="ARBA" id="ARBA00022692"/>
    </source>
</evidence>
<evidence type="ECO:0000256" key="9">
    <source>
        <dbReference type="SAM" id="Phobius"/>
    </source>
</evidence>
<dbReference type="GO" id="GO:0046513">
    <property type="term" value="P:ceramide biosynthetic process"/>
    <property type="evidence" value="ECO:0007669"/>
    <property type="project" value="TreeGrafter"/>
</dbReference>
<keyword evidence="6 9" id="KW-0472">Membrane</keyword>
<feature type="transmembrane region" description="Helical" evidence="9">
    <location>
        <begin position="79"/>
        <end position="98"/>
    </location>
</feature>
<feature type="binding site" evidence="8">
    <location>
        <position position="99"/>
    </location>
    <ligand>
        <name>Zn(2+)</name>
        <dbReference type="ChEBI" id="CHEBI:29105"/>
        <note>catalytic</note>
    </ligand>
</feature>
<keyword evidence="8" id="KW-0862">Zinc</keyword>
<dbReference type="PANTHER" id="PTHR46187:SF3">
    <property type="entry name" value="ALKALINE CERAMIDASE 3"/>
    <property type="match status" value="1"/>
</dbReference>
<feature type="binding site" evidence="7">
    <location>
        <position position="40"/>
    </location>
    <ligand>
        <name>Ca(2+)</name>
        <dbReference type="ChEBI" id="CHEBI:29108"/>
    </ligand>
</feature>
<proteinExistence type="inferred from homology"/>
<feature type="binding site" evidence="8">
    <location>
        <position position="237"/>
    </location>
    <ligand>
        <name>Zn(2+)</name>
        <dbReference type="ChEBI" id="CHEBI:29105"/>
        <note>catalytic</note>
    </ligand>
</feature>
<feature type="transmembrane region" description="Helical" evidence="9">
    <location>
        <begin position="52"/>
        <end position="72"/>
    </location>
</feature>
<dbReference type="GO" id="GO:0005789">
    <property type="term" value="C:endoplasmic reticulum membrane"/>
    <property type="evidence" value="ECO:0007669"/>
    <property type="project" value="TreeGrafter"/>
</dbReference>
<dbReference type="GO" id="GO:0046872">
    <property type="term" value="F:metal ion binding"/>
    <property type="evidence" value="ECO:0007669"/>
    <property type="project" value="UniProtKB-KW"/>
</dbReference>
<evidence type="ECO:0000256" key="7">
    <source>
        <dbReference type="PIRSR" id="PIRSR608901-1"/>
    </source>
</evidence>
<evidence type="ECO:0000256" key="2">
    <source>
        <dbReference type="ARBA" id="ARBA00009780"/>
    </source>
</evidence>
<keyword evidence="5 9" id="KW-1133">Transmembrane helix</keyword>
<comment type="subcellular location">
    <subcellularLocation>
        <location evidence="1">Membrane</location>
        <topology evidence="1">Multi-pass membrane protein</topology>
    </subcellularLocation>
</comment>
<feature type="binding site" evidence="7">
    <location>
        <position position="51"/>
    </location>
    <ligand>
        <name>Ca(2+)</name>
        <dbReference type="ChEBI" id="CHEBI:29108"/>
    </ligand>
</feature>
<accession>A0A7S3PPY8</accession>
<evidence type="ECO:0000256" key="4">
    <source>
        <dbReference type="ARBA" id="ARBA00022801"/>
    </source>
</evidence>
<feature type="binding site" evidence="8">
    <location>
        <position position="233"/>
    </location>
    <ligand>
        <name>Zn(2+)</name>
        <dbReference type="ChEBI" id="CHEBI:29105"/>
        <note>catalytic</note>
    </ligand>
</feature>
<evidence type="ECO:0000256" key="1">
    <source>
        <dbReference type="ARBA" id="ARBA00004141"/>
    </source>
</evidence>
<evidence type="ECO:0008006" key="11">
    <source>
        <dbReference type="Google" id="ProtNLM"/>
    </source>
</evidence>
<feature type="binding site" evidence="7">
    <location>
        <position position="37"/>
    </location>
    <ligand>
        <name>Ca(2+)</name>
        <dbReference type="ChEBI" id="CHEBI:29108"/>
    </ligand>
</feature>
<dbReference type="Pfam" id="PF05875">
    <property type="entry name" value="Ceramidase"/>
    <property type="match status" value="1"/>
</dbReference>
<sequence>MDAHGSFRGWRAASVLSQEEKASQHLGYWGEITGTLDWCEENYLVTLYVAEWWNTLSNMGMVFLSILGVYLAAREKFPLSIKLMYLALLGVGIGSAVFHGTLQWYGQLLDELPMLWGNSILFFNSHHKERRDNNFISCVLFSVVYGVGVTAIYLYNHNAVFFETSYGLGVAFLIYTCTLYLKKYDHPELRILVTRALAYYGFAFFVWNIDNNFCGTLRSLRYENPLAPVFQFHAHWHWFAGFGTYHYMIFTTFIHMLEQGKEVDLKYIFWIIPYVSARHMKT</sequence>
<organism evidence="10">
    <name type="scientific">Aplanochytrium stocchinoi</name>
    <dbReference type="NCBI Taxonomy" id="215587"/>
    <lineage>
        <taxon>Eukaryota</taxon>
        <taxon>Sar</taxon>
        <taxon>Stramenopiles</taxon>
        <taxon>Bigyra</taxon>
        <taxon>Labyrinthulomycetes</taxon>
        <taxon>Thraustochytrida</taxon>
        <taxon>Thraustochytriidae</taxon>
        <taxon>Aplanochytrium</taxon>
    </lineage>
</organism>
<dbReference type="AlphaFoldDB" id="A0A7S3PPY8"/>
<dbReference type="GO" id="GO:0046514">
    <property type="term" value="P:ceramide catabolic process"/>
    <property type="evidence" value="ECO:0007669"/>
    <property type="project" value="TreeGrafter"/>
</dbReference>
<dbReference type="InterPro" id="IPR008901">
    <property type="entry name" value="ACER"/>
</dbReference>
<dbReference type="PANTHER" id="PTHR46187">
    <property type="entry name" value="ALKALINE CERAMIDASE 3"/>
    <property type="match status" value="1"/>
</dbReference>
<dbReference type="EMBL" id="HBIN01021822">
    <property type="protein sequence ID" value="CAE0446747.1"/>
    <property type="molecule type" value="Transcribed_RNA"/>
</dbReference>
<reference evidence="10" key="1">
    <citation type="submission" date="2021-01" db="EMBL/GenBank/DDBJ databases">
        <authorList>
            <person name="Corre E."/>
            <person name="Pelletier E."/>
            <person name="Niang G."/>
            <person name="Scheremetjew M."/>
            <person name="Finn R."/>
            <person name="Kale V."/>
            <person name="Holt S."/>
            <person name="Cochrane G."/>
            <person name="Meng A."/>
            <person name="Brown T."/>
            <person name="Cohen L."/>
        </authorList>
    </citation>
    <scope>NUCLEOTIDE SEQUENCE</scope>
    <source>
        <strain evidence="10">GSBS06</strain>
    </source>
</reference>
<evidence type="ECO:0000256" key="8">
    <source>
        <dbReference type="PIRSR" id="PIRSR608901-2"/>
    </source>
</evidence>
<protein>
    <recommendedName>
        <fullName evidence="11">Alkaline ceramidase</fullName>
    </recommendedName>
</protein>
<evidence type="ECO:0000313" key="10">
    <source>
        <dbReference type="EMBL" id="CAE0446747.1"/>
    </source>
</evidence>
<feature type="transmembrane region" description="Helical" evidence="9">
    <location>
        <begin position="161"/>
        <end position="180"/>
    </location>
</feature>
<comment type="similarity">
    <text evidence="2">Belongs to the alkaline ceramidase family.</text>
</comment>
<evidence type="ECO:0000256" key="6">
    <source>
        <dbReference type="ARBA" id="ARBA00023136"/>
    </source>
</evidence>
<keyword evidence="4" id="KW-0378">Hydrolase</keyword>